<dbReference type="PANTHER" id="PTHR46428">
    <property type="entry name" value="KELCH DOMAIN-CONTAINING PROTEIN 10"/>
    <property type="match status" value="1"/>
</dbReference>
<keyword evidence="2" id="KW-0677">Repeat</keyword>
<gene>
    <name evidence="3" type="ORF">C7M84_002956</name>
</gene>
<comment type="caution">
    <text evidence="3">The sequence shown here is derived from an EMBL/GenBank/DDBJ whole genome shotgun (WGS) entry which is preliminary data.</text>
</comment>
<evidence type="ECO:0000313" key="3">
    <source>
        <dbReference type="EMBL" id="ROT78325.1"/>
    </source>
</evidence>
<keyword evidence="4" id="KW-1185">Reference proteome</keyword>
<evidence type="ECO:0000256" key="1">
    <source>
        <dbReference type="ARBA" id="ARBA00022441"/>
    </source>
</evidence>
<evidence type="ECO:0000313" key="4">
    <source>
        <dbReference type="Proteomes" id="UP000283509"/>
    </source>
</evidence>
<keyword evidence="1" id="KW-0880">Kelch repeat</keyword>
<dbReference type="GO" id="GO:0032874">
    <property type="term" value="P:positive regulation of stress-activated MAPK cascade"/>
    <property type="evidence" value="ECO:0007669"/>
    <property type="project" value="TreeGrafter"/>
</dbReference>
<dbReference type="EMBL" id="QCYY01001399">
    <property type="protein sequence ID" value="ROT78325.1"/>
    <property type="molecule type" value="Genomic_DNA"/>
</dbReference>
<reference evidence="3 4" key="1">
    <citation type="submission" date="2018-04" db="EMBL/GenBank/DDBJ databases">
        <authorList>
            <person name="Zhang X."/>
            <person name="Yuan J."/>
            <person name="Li F."/>
            <person name="Xiang J."/>
        </authorList>
    </citation>
    <scope>NUCLEOTIDE SEQUENCE [LARGE SCALE GENOMIC DNA]</scope>
    <source>
        <tissue evidence="3">Muscle</tissue>
    </source>
</reference>
<evidence type="ECO:0000256" key="2">
    <source>
        <dbReference type="ARBA" id="ARBA00022737"/>
    </source>
</evidence>
<accession>A0A423TPD2</accession>
<name>A0A423TPD2_PENVA</name>
<dbReference type="Proteomes" id="UP000283509">
    <property type="component" value="Unassembled WGS sequence"/>
</dbReference>
<dbReference type="PANTHER" id="PTHR46428:SF1">
    <property type="entry name" value="KELCH DOMAIN-CONTAINING PROTEIN 10"/>
    <property type="match status" value="1"/>
</dbReference>
<dbReference type="SUPFAM" id="SSF117281">
    <property type="entry name" value="Kelch motif"/>
    <property type="match status" value="1"/>
</dbReference>
<dbReference type="STRING" id="6689.A0A423TPD2"/>
<sequence>MDFQDNLMEEIQTWTGEGCTPTGRSGHRISCTDSFLFCVGGYHPAHGPLQDAWRLNLSTCEWEQLSDASSTPAETVSHCLVSTKDELLVFGGTSYPFGSSIGVDVSACDKRTGEWRVLECQGEAPPALYGQASRRVGDYVYTVGGTSGYHFSLHAHALHLPTGTWSSLATNALFKGEEPSGRYRAEIGVVPGRIVVAGGAAASTVFPLDETMMFIFPPSPSLSLPRVLCHNDVGTPRGEVGLSRKTSLPRHGPHIAYYQPRPVHAANGCLYVYGGLSSIGSRERSQSLFRARLDAPPLLEAAWESFASHCPTISTPMPASVTPAITTPTTLDFLAAGVPRRLIQRLAKLNMEQTKRRGNAFST</sequence>
<dbReference type="InterPro" id="IPR052125">
    <property type="entry name" value="KLHDC10"/>
</dbReference>
<protein>
    <submittedName>
        <fullName evidence="3">Putative kelch domain-containing protein 10-like isoform X1</fullName>
    </submittedName>
</protein>
<dbReference type="Gene3D" id="2.120.10.80">
    <property type="entry name" value="Kelch-type beta propeller"/>
    <property type="match status" value="2"/>
</dbReference>
<dbReference type="OrthoDB" id="7676067at2759"/>
<proteinExistence type="predicted"/>
<reference evidence="3 4" key="2">
    <citation type="submission" date="2019-01" db="EMBL/GenBank/DDBJ databases">
        <title>The decoding of complex shrimp genome reveals the adaptation for benthos swimmer, frequently molting mechanism and breeding impact on genome.</title>
        <authorList>
            <person name="Sun Y."/>
            <person name="Gao Y."/>
            <person name="Yu Y."/>
        </authorList>
    </citation>
    <scope>NUCLEOTIDE SEQUENCE [LARGE SCALE GENOMIC DNA]</scope>
    <source>
        <tissue evidence="3">Muscle</tissue>
    </source>
</reference>
<organism evidence="3 4">
    <name type="scientific">Penaeus vannamei</name>
    <name type="common">Whiteleg shrimp</name>
    <name type="synonym">Litopenaeus vannamei</name>
    <dbReference type="NCBI Taxonomy" id="6689"/>
    <lineage>
        <taxon>Eukaryota</taxon>
        <taxon>Metazoa</taxon>
        <taxon>Ecdysozoa</taxon>
        <taxon>Arthropoda</taxon>
        <taxon>Crustacea</taxon>
        <taxon>Multicrustacea</taxon>
        <taxon>Malacostraca</taxon>
        <taxon>Eumalacostraca</taxon>
        <taxon>Eucarida</taxon>
        <taxon>Decapoda</taxon>
        <taxon>Dendrobranchiata</taxon>
        <taxon>Penaeoidea</taxon>
        <taxon>Penaeidae</taxon>
        <taxon>Penaeus</taxon>
    </lineage>
</organism>
<dbReference type="Pfam" id="PF24681">
    <property type="entry name" value="Kelch_KLHDC2_KLHL20_DRC7"/>
    <property type="match status" value="1"/>
</dbReference>
<dbReference type="AlphaFoldDB" id="A0A423TPD2"/>
<dbReference type="InterPro" id="IPR015915">
    <property type="entry name" value="Kelch-typ_b-propeller"/>
</dbReference>